<dbReference type="Proteomes" id="UP000422108">
    <property type="component" value="Chromosome"/>
</dbReference>
<keyword evidence="2" id="KW-1185">Reference proteome</keyword>
<organism evidence="1 2">
    <name type="scientific">Desulfosarcina ovata subsp. ovata</name>
    <dbReference type="NCBI Taxonomy" id="2752305"/>
    <lineage>
        <taxon>Bacteria</taxon>
        <taxon>Pseudomonadati</taxon>
        <taxon>Thermodesulfobacteriota</taxon>
        <taxon>Desulfobacteria</taxon>
        <taxon>Desulfobacterales</taxon>
        <taxon>Desulfosarcinaceae</taxon>
        <taxon>Desulfosarcina</taxon>
    </lineage>
</organism>
<evidence type="ECO:0000313" key="1">
    <source>
        <dbReference type="EMBL" id="BBO88186.1"/>
    </source>
</evidence>
<accession>A0A5K8A6V9</accession>
<gene>
    <name evidence="1" type="ORF">DSCOOX_13660</name>
</gene>
<reference evidence="1 2" key="1">
    <citation type="submission" date="2019-11" db="EMBL/GenBank/DDBJ databases">
        <title>Comparative genomics of hydrocarbon-degrading Desulfosarcina strains.</title>
        <authorList>
            <person name="Watanabe M."/>
            <person name="Kojima H."/>
            <person name="Fukui M."/>
        </authorList>
    </citation>
    <scope>NUCLEOTIDE SEQUENCE [LARGE SCALE GENOMIC DNA]</scope>
    <source>
        <strain evidence="2">oXyS1</strain>
    </source>
</reference>
<sequence length="291" mass="32326">MSYLEQLKNQANMHRYVLPKGPKGGFDPFGSVPDRHFLEKKDVSSESDCELPNPDLPATCPFNHGGYAPAGCRFSHDLLMELIRDGGFKMSYLEQLKNQANMHRYVLPKGPKGGFDPFGSVPDRHFLEKKDVSSESDCELPNPDLPATCPFNHGGYAPAGCRFSHDLLMELIRDGGFKMSYLEQLKNQANMHRYVLPKGPKGGFDPFGSVPDRHFLEKKDVSSESDCDLPNPTMPPTCPFNTGGYSPAGCRFSHDLLMNLICTGVMPDPECGCPFRDICGERLPINRGGHR</sequence>
<dbReference type="EMBL" id="AP021879">
    <property type="protein sequence ID" value="BBO88186.1"/>
    <property type="molecule type" value="Genomic_DNA"/>
</dbReference>
<dbReference type="AlphaFoldDB" id="A0A5K8A6V9"/>
<dbReference type="RefSeq" id="WP_155309515.1">
    <property type="nucleotide sequence ID" value="NZ_AP021879.1"/>
</dbReference>
<proteinExistence type="predicted"/>
<name>A0A5K8A6V9_9BACT</name>
<protein>
    <submittedName>
        <fullName evidence="1">Uncharacterized protein</fullName>
    </submittedName>
</protein>
<evidence type="ECO:0000313" key="2">
    <source>
        <dbReference type="Proteomes" id="UP000422108"/>
    </source>
</evidence>